<evidence type="ECO:0000313" key="2">
    <source>
        <dbReference type="Proteomes" id="UP001054821"/>
    </source>
</evidence>
<dbReference type="Proteomes" id="UP001054821">
    <property type="component" value="Chromosome 1"/>
</dbReference>
<proteinExistence type="predicted"/>
<dbReference type="AlphaFoldDB" id="A0AAD4ZLD9"/>
<reference evidence="1 2" key="1">
    <citation type="journal article" date="2022" name="G3 (Bethesda)">
        <title>Whole-genome sequence and methylome profiling of the almond [Prunus dulcis (Mill.) D.A. Webb] cultivar 'Nonpareil'.</title>
        <authorList>
            <person name="D'Amico-Willman K.M."/>
            <person name="Ouma W.Z."/>
            <person name="Meulia T."/>
            <person name="Sideli G.M."/>
            <person name="Gradziel T.M."/>
            <person name="Fresnedo-Ramirez J."/>
        </authorList>
    </citation>
    <scope>NUCLEOTIDE SEQUENCE [LARGE SCALE GENOMIC DNA]</scope>
    <source>
        <strain evidence="1">Clone GOH B32 T37-40</strain>
    </source>
</reference>
<comment type="caution">
    <text evidence="1">The sequence shown here is derived from an EMBL/GenBank/DDBJ whole genome shotgun (WGS) entry which is preliminary data.</text>
</comment>
<keyword evidence="2" id="KW-1185">Reference proteome</keyword>
<dbReference type="EMBL" id="JAJFAZ020000001">
    <property type="protein sequence ID" value="KAI5349973.1"/>
    <property type="molecule type" value="Genomic_DNA"/>
</dbReference>
<gene>
    <name evidence="1" type="ORF">L3X38_002864</name>
</gene>
<organism evidence="1 2">
    <name type="scientific">Prunus dulcis</name>
    <name type="common">Almond</name>
    <name type="synonym">Amygdalus dulcis</name>
    <dbReference type="NCBI Taxonomy" id="3755"/>
    <lineage>
        <taxon>Eukaryota</taxon>
        <taxon>Viridiplantae</taxon>
        <taxon>Streptophyta</taxon>
        <taxon>Embryophyta</taxon>
        <taxon>Tracheophyta</taxon>
        <taxon>Spermatophyta</taxon>
        <taxon>Magnoliopsida</taxon>
        <taxon>eudicotyledons</taxon>
        <taxon>Gunneridae</taxon>
        <taxon>Pentapetalae</taxon>
        <taxon>rosids</taxon>
        <taxon>fabids</taxon>
        <taxon>Rosales</taxon>
        <taxon>Rosaceae</taxon>
        <taxon>Amygdaloideae</taxon>
        <taxon>Amygdaleae</taxon>
        <taxon>Prunus</taxon>
    </lineage>
</organism>
<name>A0AAD4ZLD9_PRUDU</name>
<evidence type="ECO:0000313" key="1">
    <source>
        <dbReference type="EMBL" id="KAI5349973.1"/>
    </source>
</evidence>
<sequence>MQRGLEKSHSDQNRLLQLRGDLLQTTRSDISIADFLDKVNSLADNLSLSGSLVSDSDLVAIIMNNMGPLYETTVNST</sequence>
<accession>A0AAD4ZLD9</accession>
<protein>
    <submittedName>
        <fullName evidence="1">Uncharacterized protein</fullName>
    </submittedName>
</protein>